<accession>A0AAX6GCS4</accession>
<dbReference type="EMBL" id="JANAVB010021198">
    <property type="protein sequence ID" value="KAJ6826048.1"/>
    <property type="molecule type" value="Genomic_DNA"/>
</dbReference>
<reference evidence="1" key="1">
    <citation type="journal article" date="2023" name="GigaByte">
        <title>Genome assembly of the bearded iris, Iris pallida Lam.</title>
        <authorList>
            <person name="Bruccoleri R.E."/>
            <person name="Oakeley E.J."/>
            <person name="Faust A.M.E."/>
            <person name="Altorfer M."/>
            <person name="Dessus-Babus S."/>
            <person name="Burckhardt D."/>
            <person name="Oertli M."/>
            <person name="Naumann U."/>
            <person name="Petersen F."/>
            <person name="Wong J."/>
        </authorList>
    </citation>
    <scope>NUCLEOTIDE SEQUENCE</scope>
    <source>
        <strain evidence="1">GSM-AAB239-AS_SAM_17_03QT</strain>
    </source>
</reference>
<sequence length="146" mass="15396">MPRLIVLESWPVFLPPENFGTGIELPMMRGTEAAAAAAAAEASRAEPRLLVLASWPVCAPLGTFGTFSRLDLREVSRLGAACGSLTDPSLRRFDEDRVLLGLGDGDGGFSVAGFVIGRRLVEAVEVGWRLLADFGALTGVAGLALR</sequence>
<dbReference type="AlphaFoldDB" id="A0AAX6GCS4"/>
<name>A0AAX6GCS4_IRIPA</name>
<reference evidence="1" key="2">
    <citation type="submission" date="2023-04" db="EMBL/GenBank/DDBJ databases">
        <authorList>
            <person name="Bruccoleri R.E."/>
            <person name="Oakeley E.J."/>
            <person name="Faust A.-M."/>
            <person name="Dessus-Babus S."/>
            <person name="Altorfer M."/>
            <person name="Burckhardt D."/>
            <person name="Oertli M."/>
            <person name="Naumann U."/>
            <person name="Petersen F."/>
            <person name="Wong J."/>
        </authorList>
    </citation>
    <scope>NUCLEOTIDE SEQUENCE</scope>
    <source>
        <strain evidence="1">GSM-AAB239-AS_SAM_17_03QT</strain>
        <tissue evidence="1">Leaf</tissue>
    </source>
</reference>
<keyword evidence="2" id="KW-1185">Reference proteome</keyword>
<evidence type="ECO:0000313" key="2">
    <source>
        <dbReference type="Proteomes" id="UP001140949"/>
    </source>
</evidence>
<gene>
    <name evidence="1" type="ORF">M6B38_374330</name>
</gene>
<evidence type="ECO:0000313" key="1">
    <source>
        <dbReference type="EMBL" id="KAJ6826048.1"/>
    </source>
</evidence>
<protein>
    <submittedName>
        <fullName evidence="1">Atherin</fullName>
    </submittedName>
</protein>
<dbReference type="Proteomes" id="UP001140949">
    <property type="component" value="Unassembled WGS sequence"/>
</dbReference>
<organism evidence="1 2">
    <name type="scientific">Iris pallida</name>
    <name type="common">Sweet iris</name>
    <dbReference type="NCBI Taxonomy" id="29817"/>
    <lineage>
        <taxon>Eukaryota</taxon>
        <taxon>Viridiplantae</taxon>
        <taxon>Streptophyta</taxon>
        <taxon>Embryophyta</taxon>
        <taxon>Tracheophyta</taxon>
        <taxon>Spermatophyta</taxon>
        <taxon>Magnoliopsida</taxon>
        <taxon>Liliopsida</taxon>
        <taxon>Asparagales</taxon>
        <taxon>Iridaceae</taxon>
        <taxon>Iridoideae</taxon>
        <taxon>Irideae</taxon>
        <taxon>Iris</taxon>
    </lineage>
</organism>
<proteinExistence type="predicted"/>
<comment type="caution">
    <text evidence="1">The sequence shown here is derived from an EMBL/GenBank/DDBJ whole genome shotgun (WGS) entry which is preliminary data.</text>
</comment>